<comment type="caution">
    <text evidence="21">The sequence shown here is derived from an EMBL/GenBank/DDBJ whole genome shotgun (WGS) entry which is preliminary data.</text>
</comment>
<proteinExistence type="predicted"/>
<comment type="pathway">
    <text evidence="5">Protein modification; protein ubiquitination.</text>
</comment>
<dbReference type="InterPro" id="IPR013083">
    <property type="entry name" value="Znf_RING/FYVE/PHD"/>
</dbReference>
<evidence type="ECO:0000256" key="13">
    <source>
        <dbReference type="ARBA" id="ARBA00022833"/>
    </source>
</evidence>
<feature type="compositionally biased region" description="Polar residues" evidence="18">
    <location>
        <begin position="1"/>
        <end position="12"/>
    </location>
</feature>
<evidence type="ECO:0000256" key="1">
    <source>
        <dbReference type="ARBA" id="ARBA00000900"/>
    </source>
</evidence>
<evidence type="ECO:0000256" key="4">
    <source>
        <dbReference type="ARBA" id="ARBA00004371"/>
    </source>
</evidence>
<dbReference type="PROSITE" id="PS50089">
    <property type="entry name" value="ZF_RING_2"/>
    <property type="match status" value="1"/>
</dbReference>
<keyword evidence="22" id="KW-1185">Reference proteome</keyword>
<dbReference type="Gene3D" id="3.30.40.10">
    <property type="entry name" value="Zinc/RING finger domain, C3HC4 (zinc finger)"/>
    <property type="match status" value="2"/>
</dbReference>
<keyword evidence="15" id="KW-0458">Lysosome</keyword>
<dbReference type="Proteomes" id="UP000237438">
    <property type="component" value="Unassembled WGS sequence"/>
</dbReference>
<comment type="catalytic activity">
    <reaction evidence="1">
        <text>S-ubiquitinyl-[E2 ubiquitin-conjugating enzyme]-L-cysteine + [acceptor protein]-L-lysine = [E2 ubiquitin-conjugating enzyme]-L-cysteine + N(6)-ubiquitinyl-[acceptor protein]-L-lysine.</text>
        <dbReference type="EC" id="2.3.2.27"/>
    </reaction>
</comment>
<dbReference type="STRING" id="225359.A0A2S4Q107"/>
<feature type="compositionally biased region" description="Polar residues" evidence="18">
    <location>
        <begin position="380"/>
        <end position="400"/>
    </location>
</feature>
<evidence type="ECO:0000259" key="19">
    <source>
        <dbReference type="PROSITE" id="PS50089"/>
    </source>
</evidence>
<keyword evidence="8" id="KW-0519">Myristate</keyword>
<evidence type="ECO:0000256" key="10">
    <source>
        <dbReference type="ARBA" id="ARBA00022753"/>
    </source>
</evidence>
<accession>A0A2S4Q107</accession>
<feature type="compositionally biased region" description="Low complexity" evidence="18">
    <location>
        <begin position="334"/>
        <end position="350"/>
    </location>
</feature>
<keyword evidence="14" id="KW-0472">Membrane</keyword>
<feature type="compositionally biased region" description="Polar residues" evidence="18">
    <location>
        <begin position="32"/>
        <end position="43"/>
    </location>
</feature>
<dbReference type="InterPro" id="IPR017455">
    <property type="entry name" value="Znf_FYVE-rel"/>
</dbReference>
<dbReference type="Pfam" id="PF01363">
    <property type="entry name" value="FYVE"/>
    <property type="match status" value="1"/>
</dbReference>
<feature type="region of interest" description="Disordered" evidence="18">
    <location>
        <begin position="157"/>
        <end position="188"/>
    </location>
</feature>
<dbReference type="GO" id="GO:0070936">
    <property type="term" value="P:protein K48-linked ubiquitination"/>
    <property type="evidence" value="ECO:0007669"/>
    <property type="project" value="TreeGrafter"/>
</dbReference>
<feature type="region of interest" description="Disordered" evidence="18">
    <location>
        <begin position="1"/>
        <end position="44"/>
    </location>
</feature>
<dbReference type="CDD" id="cd16489">
    <property type="entry name" value="mRING-CH-C4HC2H_ZNRF"/>
    <property type="match status" value="1"/>
</dbReference>
<evidence type="ECO:0000256" key="6">
    <source>
        <dbReference type="ARBA" id="ARBA00012483"/>
    </source>
</evidence>
<sequence>MEPQNTHISSTNYEERPLPRLPGTELGRQDSLESQPSRRSTTLPLRFRTSSRDISISRLEGDNVRPELYHRQLTSTIAPRFPVLSVPARTSSQISGASLNDRSNAISNLDQTIGTYMPSSSNNVRQIIDRQVNGSRGFVSNDNIRSCYQNSQFTARLMPRSNSPGNNPSSSRILPSTTSITTSLNNSDNGEMRIFATPRWQLDSEVNVCPICFFLRKHHCRKCGRVVCDSCSPHRITIPFQYIVQPSPQGEASVSQIRRIRQTDIDNSSECVGGGRQVRLCNPCVPDPNTTPARIAVDQNRRHGENLHNIYNQTAPTRTMESSSMISHSLREPSNAVASNSSSHSVQHGSTRNRSQTSRTDDLSHRVTHSRRRDRGLRQGSLSSRPRSNTGNSSSLPSDTLILQNSCSMSLSNHHGRSLPFPPSSTRPQISEEDECWICHEELPSSSLENYEELRAAHVSACIHHAIQLASGSRKVNDAYVSREGNLPEQVAENITNDSAGLASIRTNSQQNGLSTSFKLKRERRTGVFPYKATEKDCIDDAECAICLEEFEIGDEMGRLECFCRFHLKCIRGWFKTRPGQCPIHQHGGGY</sequence>
<dbReference type="PANTHER" id="PTHR46661:SF4">
    <property type="entry name" value="RING-TYPE DOMAIN-CONTAINING PROTEIN"/>
    <property type="match status" value="1"/>
</dbReference>
<dbReference type="InterPro" id="IPR000306">
    <property type="entry name" value="Znf_FYVE"/>
</dbReference>
<reference evidence="21 22" key="1">
    <citation type="submission" date="2017-10" db="EMBL/GenBank/DDBJ databases">
        <title>Development of genomic resources for the powdery mildew, Erysiphe pulchra.</title>
        <authorList>
            <person name="Wadl P.A."/>
            <person name="Mack B.M."/>
            <person name="Moore G."/>
            <person name="Beltz S.B."/>
        </authorList>
    </citation>
    <scope>NUCLEOTIDE SEQUENCE [LARGE SCALE GENOMIC DNA]</scope>
    <source>
        <strain evidence="21">Cflorida</strain>
    </source>
</reference>
<evidence type="ECO:0000256" key="18">
    <source>
        <dbReference type="SAM" id="MobiDB-lite"/>
    </source>
</evidence>
<feature type="compositionally biased region" description="Low complexity" evidence="18">
    <location>
        <begin position="159"/>
        <end position="187"/>
    </location>
</feature>
<dbReference type="SMART" id="SM00064">
    <property type="entry name" value="FYVE"/>
    <property type="match status" value="1"/>
</dbReference>
<evidence type="ECO:0000256" key="9">
    <source>
        <dbReference type="ARBA" id="ARBA00022723"/>
    </source>
</evidence>
<evidence type="ECO:0000256" key="15">
    <source>
        <dbReference type="ARBA" id="ARBA00023228"/>
    </source>
</evidence>
<organism evidence="21 22">
    <name type="scientific">Erysiphe pulchra</name>
    <dbReference type="NCBI Taxonomy" id="225359"/>
    <lineage>
        <taxon>Eukaryota</taxon>
        <taxon>Fungi</taxon>
        <taxon>Dikarya</taxon>
        <taxon>Ascomycota</taxon>
        <taxon>Pezizomycotina</taxon>
        <taxon>Leotiomycetes</taxon>
        <taxon>Erysiphales</taxon>
        <taxon>Erysiphaceae</taxon>
        <taxon>Erysiphe</taxon>
    </lineage>
</organism>
<evidence type="ECO:0000313" key="22">
    <source>
        <dbReference type="Proteomes" id="UP000237438"/>
    </source>
</evidence>
<dbReference type="GO" id="GO:0016020">
    <property type="term" value="C:membrane"/>
    <property type="evidence" value="ECO:0007669"/>
    <property type="project" value="UniProtKB-SubCell"/>
</dbReference>
<dbReference type="GO" id="GO:0043161">
    <property type="term" value="P:proteasome-mediated ubiquitin-dependent protein catabolic process"/>
    <property type="evidence" value="ECO:0007669"/>
    <property type="project" value="TreeGrafter"/>
</dbReference>
<protein>
    <recommendedName>
        <fullName evidence="6">RING-type E3 ubiquitin transferase</fullName>
        <ecNumber evidence="6">2.3.2.27</ecNumber>
    </recommendedName>
</protein>
<evidence type="ECO:0000256" key="14">
    <source>
        <dbReference type="ARBA" id="ARBA00023136"/>
    </source>
</evidence>
<feature type="domain" description="RING-type" evidence="19">
    <location>
        <begin position="544"/>
        <end position="586"/>
    </location>
</feature>
<feature type="compositionally biased region" description="Polar residues" evidence="18">
    <location>
        <begin position="309"/>
        <end position="327"/>
    </location>
</feature>
<dbReference type="OrthoDB" id="660555at2759"/>
<evidence type="ECO:0000259" key="20">
    <source>
        <dbReference type="PROSITE" id="PS50178"/>
    </source>
</evidence>
<feature type="domain" description="FYVE-type" evidence="20">
    <location>
        <begin position="203"/>
        <end position="289"/>
    </location>
</feature>
<dbReference type="GO" id="GO:0061630">
    <property type="term" value="F:ubiquitin protein ligase activity"/>
    <property type="evidence" value="ECO:0007669"/>
    <property type="project" value="UniProtKB-EC"/>
</dbReference>
<dbReference type="EMBL" id="PEDP01000049">
    <property type="protein sequence ID" value="POS87962.1"/>
    <property type="molecule type" value="Genomic_DNA"/>
</dbReference>
<evidence type="ECO:0000256" key="16">
    <source>
        <dbReference type="ARBA" id="ARBA00023288"/>
    </source>
</evidence>
<evidence type="ECO:0000256" key="3">
    <source>
        <dbReference type="ARBA" id="ARBA00004177"/>
    </source>
</evidence>
<dbReference type="InterPro" id="IPR001841">
    <property type="entry name" value="Znf_RING"/>
</dbReference>
<evidence type="ECO:0000256" key="11">
    <source>
        <dbReference type="ARBA" id="ARBA00022771"/>
    </source>
</evidence>
<dbReference type="EC" id="2.3.2.27" evidence="6"/>
<dbReference type="SUPFAM" id="SSF57850">
    <property type="entry name" value="RING/U-box"/>
    <property type="match status" value="1"/>
</dbReference>
<evidence type="ECO:0000256" key="17">
    <source>
        <dbReference type="PROSITE-ProRule" id="PRU00175"/>
    </source>
</evidence>
<dbReference type="GO" id="GO:0005768">
    <property type="term" value="C:endosome"/>
    <property type="evidence" value="ECO:0007669"/>
    <property type="project" value="UniProtKB-SubCell"/>
</dbReference>
<evidence type="ECO:0000256" key="2">
    <source>
        <dbReference type="ARBA" id="ARBA00004170"/>
    </source>
</evidence>
<gene>
    <name evidence="21" type="ORF">EPUL_001057</name>
</gene>
<dbReference type="SMART" id="SM00184">
    <property type="entry name" value="RING"/>
    <property type="match status" value="1"/>
</dbReference>
<evidence type="ECO:0000256" key="12">
    <source>
        <dbReference type="ARBA" id="ARBA00022786"/>
    </source>
</evidence>
<dbReference type="Pfam" id="PF13639">
    <property type="entry name" value="zf-RING_2"/>
    <property type="match status" value="1"/>
</dbReference>
<feature type="region of interest" description="Disordered" evidence="18">
    <location>
        <begin position="299"/>
        <end position="400"/>
    </location>
</feature>
<keyword evidence="9" id="KW-0479">Metal-binding</keyword>
<dbReference type="InterPro" id="IPR051878">
    <property type="entry name" value="ZNRF_ubiq-protein_ligase"/>
</dbReference>
<dbReference type="AlphaFoldDB" id="A0A2S4Q107"/>
<dbReference type="GO" id="GO:0008270">
    <property type="term" value="F:zinc ion binding"/>
    <property type="evidence" value="ECO:0007669"/>
    <property type="project" value="UniProtKB-KW"/>
</dbReference>
<name>A0A2S4Q107_9PEZI</name>
<feature type="compositionally biased region" description="Basic residues" evidence="18">
    <location>
        <begin position="366"/>
        <end position="375"/>
    </location>
</feature>
<dbReference type="PROSITE" id="PS50178">
    <property type="entry name" value="ZF_FYVE"/>
    <property type="match status" value="1"/>
</dbReference>
<evidence type="ECO:0000313" key="21">
    <source>
        <dbReference type="EMBL" id="POS87962.1"/>
    </source>
</evidence>
<keyword evidence="13" id="KW-0862">Zinc</keyword>
<keyword evidence="11 17" id="KW-0863">Zinc-finger</keyword>
<dbReference type="SUPFAM" id="SSF57903">
    <property type="entry name" value="FYVE/PHD zinc finger"/>
    <property type="match status" value="1"/>
</dbReference>
<dbReference type="PANTHER" id="PTHR46661">
    <property type="entry name" value="E3 UBIQUITIN-PROTEIN LIGASE ZNRF1-LIKE PROTEIN"/>
    <property type="match status" value="1"/>
</dbReference>
<keyword evidence="7" id="KW-0808">Transferase</keyword>
<evidence type="ECO:0000256" key="5">
    <source>
        <dbReference type="ARBA" id="ARBA00004906"/>
    </source>
</evidence>
<evidence type="ECO:0000256" key="7">
    <source>
        <dbReference type="ARBA" id="ARBA00022679"/>
    </source>
</evidence>
<keyword evidence="10" id="KW-0967">Endosome</keyword>
<evidence type="ECO:0000256" key="8">
    <source>
        <dbReference type="ARBA" id="ARBA00022707"/>
    </source>
</evidence>
<keyword evidence="12" id="KW-0833">Ubl conjugation pathway</keyword>
<dbReference type="InterPro" id="IPR011011">
    <property type="entry name" value="Znf_FYVE_PHD"/>
</dbReference>
<comment type="subcellular location">
    <subcellularLocation>
        <location evidence="3">Endosome</location>
    </subcellularLocation>
    <subcellularLocation>
        <location evidence="4">Lysosome</location>
    </subcellularLocation>
    <subcellularLocation>
        <location evidence="2">Membrane</location>
        <topology evidence="2">Peripheral membrane protein</topology>
    </subcellularLocation>
</comment>
<keyword evidence="16" id="KW-0449">Lipoprotein</keyword>